<dbReference type="Gene3D" id="1.20.1250.20">
    <property type="entry name" value="MFS general substrate transporter like domains"/>
    <property type="match status" value="2"/>
</dbReference>
<feature type="transmembrane region" description="Helical" evidence="5">
    <location>
        <begin position="92"/>
        <end position="110"/>
    </location>
</feature>
<dbReference type="EMBL" id="CP042305">
    <property type="protein sequence ID" value="QDZ16253.1"/>
    <property type="molecule type" value="Genomic_DNA"/>
</dbReference>
<organism evidence="7 8">
    <name type="scientific">Humibacter ginsenosidimutans</name>
    <dbReference type="NCBI Taxonomy" id="2599293"/>
    <lineage>
        <taxon>Bacteria</taxon>
        <taxon>Bacillati</taxon>
        <taxon>Actinomycetota</taxon>
        <taxon>Actinomycetes</taxon>
        <taxon>Micrococcales</taxon>
        <taxon>Microbacteriaceae</taxon>
        <taxon>Humibacter</taxon>
    </lineage>
</organism>
<dbReference type="InterPro" id="IPR011701">
    <property type="entry name" value="MFS"/>
</dbReference>
<dbReference type="PROSITE" id="PS51257">
    <property type="entry name" value="PROKAR_LIPOPROTEIN"/>
    <property type="match status" value="1"/>
</dbReference>
<gene>
    <name evidence="7" type="ORF">FPZ11_17125</name>
</gene>
<evidence type="ECO:0000256" key="5">
    <source>
        <dbReference type="SAM" id="Phobius"/>
    </source>
</evidence>
<proteinExistence type="predicted"/>
<accession>A0A5B8M752</accession>
<feature type="transmembrane region" description="Helical" evidence="5">
    <location>
        <begin position="232"/>
        <end position="249"/>
    </location>
</feature>
<evidence type="ECO:0000313" key="7">
    <source>
        <dbReference type="EMBL" id="QDZ16253.1"/>
    </source>
</evidence>
<keyword evidence="8" id="KW-1185">Reference proteome</keyword>
<dbReference type="InterPro" id="IPR036259">
    <property type="entry name" value="MFS_trans_sf"/>
</dbReference>
<feature type="transmembrane region" description="Helical" evidence="5">
    <location>
        <begin position="116"/>
        <end position="140"/>
    </location>
</feature>
<dbReference type="GO" id="GO:0022857">
    <property type="term" value="F:transmembrane transporter activity"/>
    <property type="evidence" value="ECO:0007669"/>
    <property type="project" value="InterPro"/>
</dbReference>
<dbReference type="InterPro" id="IPR020846">
    <property type="entry name" value="MFS_dom"/>
</dbReference>
<reference evidence="7 8" key="1">
    <citation type="submission" date="2019-07" db="EMBL/GenBank/DDBJ databases">
        <title>Full genome sequence of Humibacter sp. WJ7-1.</title>
        <authorList>
            <person name="Im W.-T."/>
        </authorList>
    </citation>
    <scope>NUCLEOTIDE SEQUENCE [LARGE SCALE GENOMIC DNA]</scope>
    <source>
        <strain evidence="7 8">WJ7-1</strain>
    </source>
</reference>
<feature type="transmembrane region" description="Helical" evidence="5">
    <location>
        <begin position="20"/>
        <end position="44"/>
    </location>
</feature>
<dbReference type="RefSeq" id="WP_146322257.1">
    <property type="nucleotide sequence ID" value="NZ_CP042305.1"/>
</dbReference>
<dbReference type="PANTHER" id="PTHR23528">
    <property type="match status" value="1"/>
</dbReference>
<comment type="subcellular location">
    <subcellularLocation>
        <location evidence="1">Cell membrane</location>
        <topology evidence="1">Multi-pass membrane protein</topology>
    </subcellularLocation>
</comment>
<dbReference type="PANTHER" id="PTHR23528:SF1">
    <property type="entry name" value="MAJOR FACILITATOR SUPERFAMILY (MFS) PROFILE DOMAIN-CONTAINING PROTEIN"/>
    <property type="match status" value="1"/>
</dbReference>
<feature type="transmembrane region" description="Helical" evidence="5">
    <location>
        <begin position="303"/>
        <end position="321"/>
    </location>
</feature>
<evidence type="ECO:0000313" key="8">
    <source>
        <dbReference type="Proteomes" id="UP000320216"/>
    </source>
</evidence>
<dbReference type="AlphaFoldDB" id="A0A5B8M752"/>
<protein>
    <submittedName>
        <fullName evidence="7">SLC45 family MFS transporter</fullName>
    </submittedName>
</protein>
<feature type="transmembrane region" description="Helical" evidence="5">
    <location>
        <begin position="180"/>
        <end position="200"/>
    </location>
</feature>
<keyword evidence="4 5" id="KW-0472">Membrane</keyword>
<name>A0A5B8M752_9MICO</name>
<dbReference type="SUPFAM" id="SSF103473">
    <property type="entry name" value="MFS general substrate transporter"/>
    <property type="match status" value="1"/>
</dbReference>
<feature type="domain" description="Major facilitator superfamily (MFS) profile" evidence="6">
    <location>
        <begin position="21"/>
        <end position="417"/>
    </location>
</feature>
<evidence type="ECO:0000256" key="4">
    <source>
        <dbReference type="ARBA" id="ARBA00023136"/>
    </source>
</evidence>
<keyword evidence="2 5" id="KW-0812">Transmembrane</keyword>
<feature type="transmembrane region" description="Helical" evidence="5">
    <location>
        <begin position="365"/>
        <end position="386"/>
    </location>
</feature>
<dbReference type="Proteomes" id="UP000320216">
    <property type="component" value="Chromosome"/>
</dbReference>
<dbReference type="GO" id="GO:0005886">
    <property type="term" value="C:plasma membrane"/>
    <property type="evidence" value="ECO:0007669"/>
    <property type="project" value="UniProtKB-SubCell"/>
</dbReference>
<dbReference type="OrthoDB" id="7584869at2"/>
<feature type="transmembrane region" description="Helical" evidence="5">
    <location>
        <begin position="56"/>
        <end position="80"/>
    </location>
</feature>
<feature type="transmembrane region" description="Helical" evidence="5">
    <location>
        <begin position="392"/>
        <end position="413"/>
    </location>
</feature>
<keyword evidence="3 5" id="KW-1133">Transmembrane helix</keyword>
<evidence type="ECO:0000259" key="6">
    <source>
        <dbReference type="PROSITE" id="PS50850"/>
    </source>
</evidence>
<dbReference type="PROSITE" id="PS50850">
    <property type="entry name" value="MFS"/>
    <property type="match status" value="1"/>
</dbReference>
<evidence type="ECO:0000256" key="3">
    <source>
        <dbReference type="ARBA" id="ARBA00022989"/>
    </source>
</evidence>
<dbReference type="Pfam" id="PF07690">
    <property type="entry name" value="MFS_1"/>
    <property type="match status" value="1"/>
</dbReference>
<feature type="transmembrane region" description="Helical" evidence="5">
    <location>
        <begin position="152"/>
        <end position="174"/>
    </location>
</feature>
<dbReference type="KEGG" id="huw:FPZ11_17125"/>
<evidence type="ECO:0000256" key="1">
    <source>
        <dbReference type="ARBA" id="ARBA00004651"/>
    </source>
</evidence>
<feature type="transmembrane region" description="Helical" evidence="5">
    <location>
        <begin position="327"/>
        <end position="344"/>
    </location>
</feature>
<feature type="transmembrane region" description="Helical" evidence="5">
    <location>
        <begin position="269"/>
        <end position="291"/>
    </location>
</feature>
<sequence length="417" mass="44502">MTRTLAPAVQASAAARQRRLFVWLFLMNAVLLACYAAFIVIFVPNQVQNVDPAQKVGNLAIVTTSASIATIFVQPLIGAFSDRTRSRLGKRAPWVLIGASGAAVFMLLLAGAATLFWITVFYVMVMILLNTLNAPIPAIITDRVPTRSRGAASAVLAMGTLVGMGTGVLLAGYFAELIGIGYSVFAALVLLSAFGFVLFNRDFTSKDAERTPLDWRAFLAGFWVSPRKHPDFAWAFAARFLMILAYQGVQSYLLYILRDHIHMSVDASNSFAGVLTVVQLLGALVSTYASGKLSDRMHRRKPFVIAASLIMGCALAVPLVWPTVTGMVVLAALFGFGYGVYLSVDLALMTEVLPAEGVSSGRDMGILNVATTLPQALTPLVAWALISLTGGYASIFIAGIVFAVLGAAAILPIKSAR</sequence>
<evidence type="ECO:0000256" key="2">
    <source>
        <dbReference type="ARBA" id="ARBA00022692"/>
    </source>
</evidence>